<dbReference type="Pfam" id="PF07221">
    <property type="entry name" value="GlcNAc_2-epim"/>
    <property type="match status" value="1"/>
</dbReference>
<name>A0ABY1ZNX3_9GAMM</name>
<dbReference type="InterPro" id="IPR010819">
    <property type="entry name" value="AGE/CE"/>
</dbReference>
<evidence type="ECO:0000256" key="1">
    <source>
        <dbReference type="ARBA" id="ARBA00008558"/>
    </source>
</evidence>
<keyword evidence="4" id="KW-1185">Reference proteome</keyword>
<dbReference type="Proteomes" id="UP000313645">
    <property type="component" value="Unassembled WGS sequence"/>
</dbReference>
<gene>
    <name evidence="3" type="ORF">EZI54_03375</name>
</gene>
<dbReference type="Gene3D" id="1.50.10.10">
    <property type="match status" value="1"/>
</dbReference>
<organism evidence="3 4">
    <name type="scientific">Marinobacter halodurans</name>
    <dbReference type="NCBI Taxonomy" id="2528979"/>
    <lineage>
        <taxon>Bacteria</taxon>
        <taxon>Pseudomonadati</taxon>
        <taxon>Pseudomonadota</taxon>
        <taxon>Gammaproteobacteria</taxon>
        <taxon>Pseudomonadales</taxon>
        <taxon>Marinobacteraceae</taxon>
        <taxon>Marinobacter</taxon>
    </lineage>
</organism>
<proteinExistence type="inferred from homology"/>
<dbReference type="InterPro" id="IPR008928">
    <property type="entry name" value="6-hairpin_glycosidase_sf"/>
</dbReference>
<evidence type="ECO:0000313" key="4">
    <source>
        <dbReference type="Proteomes" id="UP000313645"/>
    </source>
</evidence>
<evidence type="ECO:0000313" key="3">
    <source>
        <dbReference type="EMBL" id="TBW58440.1"/>
    </source>
</evidence>
<dbReference type="PANTHER" id="PTHR15108">
    <property type="entry name" value="N-ACYLGLUCOSAMINE-2-EPIMERASE"/>
    <property type="match status" value="1"/>
</dbReference>
<evidence type="ECO:0000256" key="2">
    <source>
        <dbReference type="ARBA" id="ARBA00023235"/>
    </source>
</evidence>
<dbReference type="SUPFAM" id="SSF48208">
    <property type="entry name" value="Six-hairpin glycosidases"/>
    <property type="match status" value="1"/>
</dbReference>
<sequence>MNESPNFRDPAFLSDHIRRIRAFYEERCRDPDGGFFQYFRNDGSVYNTHHRHLVSSTRFIFNYARAGHFFQRPDYLELARHGLAYLEQVHWEPAQRGYAWTLDHHRPEDSTRHCYGMAFVLLAYATAYECGVGEARNGIGQAFDLMEEHFWLPEAGLYADEASADWSVLSPYRGQNANMHSCEALLAAFEATGETRYLDRAHTLARNICERQAAQGDGLIWEHYDANWRIDWDYNRDDPRHLFRPWGFQPGHQTEWTKLLLILHRHRPEPWMIERARDLFDRALATAWDDVHGGIYYGFAPDGSICDDDKYFWVQAETFAAAALLAEATGDARYWDWYDRIWAYAWAHFIDHEYGAWYRILTRDNRQYSDEKSPAGKTDYHTMGACYEVIRTLRRS</sequence>
<keyword evidence="2" id="KW-0413">Isomerase</keyword>
<dbReference type="InterPro" id="IPR012341">
    <property type="entry name" value="6hp_glycosidase-like_sf"/>
</dbReference>
<comment type="caution">
    <text evidence="3">The sequence shown here is derived from an EMBL/GenBank/DDBJ whole genome shotgun (WGS) entry which is preliminary data.</text>
</comment>
<reference evidence="3 4" key="1">
    <citation type="submission" date="2019-02" db="EMBL/GenBank/DDBJ databases">
        <title>Marinobacter halodurans sp. nov., a marine bacterium isolated from sea tidal flat.</title>
        <authorList>
            <person name="Yoo Y."/>
            <person name="Lee D.W."/>
            <person name="Kim B.S."/>
            <person name="Kim J.-J."/>
        </authorList>
    </citation>
    <scope>NUCLEOTIDE SEQUENCE [LARGE SCALE GENOMIC DNA]</scope>
    <source>
        <strain evidence="3 4">YJ-S3-2</strain>
    </source>
</reference>
<comment type="similarity">
    <text evidence="1">Belongs to the N-acylglucosamine 2-epimerase family.</text>
</comment>
<dbReference type="InterPro" id="IPR034116">
    <property type="entry name" value="AGE_dom"/>
</dbReference>
<accession>A0ABY1ZNX3</accession>
<dbReference type="CDD" id="cd00249">
    <property type="entry name" value="AGE"/>
    <property type="match status" value="1"/>
</dbReference>
<dbReference type="EMBL" id="SJDL01000004">
    <property type="protein sequence ID" value="TBW58440.1"/>
    <property type="molecule type" value="Genomic_DNA"/>
</dbReference>
<dbReference type="RefSeq" id="WP_131479044.1">
    <property type="nucleotide sequence ID" value="NZ_SJDL01000004.1"/>
</dbReference>
<protein>
    <submittedName>
        <fullName evidence="3">AGE family epimerase/isomerase</fullName>
    </submittedName>
</protein>